<keyword evidence="2" id="KW-1185">Reference proteome</keyword>
<gene>
    <name evidence="1" type="ORF">BMF97_06175</name>
</gene>
<dbReference type="GeneID" id="48545369"/>
<evidence type="ECO:0000313" key="1">
    <source>
        <dbReference type="EMBL" id="OOH96848.1"/>
    </source>
</evidence>
<accession>A0A1V3U2I3</accession>
<sequence length="59" mass="6579">MMNNETLKQGYSSPVLHVLLIEMEEGIAAGSARISPTNTTGEVKEEWTIGDDDNRTIEW</sequence>
<dbReference type="EMBL" id="MPOG01000007">
    <property type="protein sequence ID" value="OOH96848.1"/>
    <property type="molecule type" value="Genomic_DNA"/>
</dbReference>
<comment type="caution">
    <text evidence="1">The sequence shown here is derived from an EMBL/GenBank/DDBJ whole genome shotgun (WGS) entry which is preliminary data.</text>
</comment>
<evidence type="ECO:0000313" key="2">
    <source>
        <dbReference type="Proteomes" id="UP000188947"/>
    </source>
</evidence>
<dbReference type="KEGG" id="emg:BBD33_13680"/>
<protein>
    <submittedName>
        <fullName evidence="1">Uncharacterized protein</fullName>
    </submittedName>
</protein>
<dbReference type="Proteomes" id="UP000188947">
    <property type="component" value="Unassembled WGS sequence"/>
</dbReference>
<proteinExistence type="predicted"/>
<dbReference type="AlphaFoldDB" id="A0A1V3U2I3"/>
<dbReference type="OrthoDB" id="1450168at2"/>
<reference evidence="1 2" key="1">
    <citation type="submission" date="2016-11" db="EMBL/GenBank/DDBJ databases">
        <title>Genome sequence and comparative genomic analysis of clinical strain Elizabethkingia meningoseptica 61421 PRCM.</title>
        <authorList>
            <person name="Wang M."/>
            <person name="Hu S."/>
            <person name="Cao L."/>
            <person name="Jiang T."/>
            <person name="Zhou Y."/>
            <person name="Ming D."/>
        </authorList>
    </citation>
    <scope>NUCLEOTIDE SEQUENCE [LARGE SCALE GENOMIC DNA]</scope>
    <source>
        <strain evidence="1 2">61421 PRCM</strain>
    </source>
</reference>
<dbReference type="RefSeq" id="WP_019051012.1">
    <property type="nucleotide sequence ID" value="NZ_CP014338.1"/>
</dbReference>
<name>A0A1V3U2I3_ELIME</name>
<organism evidence="1 2">
    <name type="scientific">Elizabethkingia meningoseptica</name>
    <name type="common">Chryseobacterium meningosepticum</name>
    <dbReference type="NCBI Taxonomy" id="238"/>
    <lineage>
        <taxon>Bacteria</taxon>
        <taxon>Pseudomonadati</taxon>
        <taxon>Bacteroidota</taxon>
        <taxon>Flavobacteriia</taxon>
        <taxon>Flavobacteriales</taxon>
        <taxon>Weeksellaceae</taxon>
        <taxon>Elizabethkingia</taxon>
    </lineage>
</organism>